<dbReference type="Gene3D" id="1.10.510.10">
    <property type="entry name" value="Transferase(Phosphotransferase) domain 1"/>
    <property type="match status" value="1"/>
</dbReference>
<dbReference type="Gene3D" id="1.25.40.10">
    <property type="entry name" value="Tetratricopeptide repeat domain"/>
    <property type="match status" value="2"/>
</dbReference>
<evidence type="ECO:0000313" key="11">
    <source>
        <dbReference type="Proteomes" id="UP000294862"/>
    </source>
</evidence>
<dbReference type="SUPFAM" id="SSF56112">
    <property type="entry name" value="Protein kinase-like (PK-like)"/>
    <property type="match status" value="1"/>
</dbReference>
<evidence type="ECO:0000256" key="8">
    <source>
        <dbReference type="SAM" id="Coils"/>
    </source>
</evidence>
<dbReference type="Pfam" id="PF14559">
    <property type="entry name" value="TPR_19"/>
    <property type="match status" value="1"/>
</dbReference>
<feature type="binding site" evidence="7">
    <location>
        <position position="65"/>
    </location>
    <ligand>
        <name>ATP</name>
        <dbReference type="ChEBI" id="CHEBI:30616"/>
    </ligand>
</feature>
<dbReference type="InterPro" id="IPR008271">
    <property type="entry name" value="Ser/Thr_kinase_AS"/>
</dbReference>
<evidence type="ECO:0000256" key="2">
    <source>
        <dbReference type="ARBA" id="ARBA00022527"/>
    </source>
</evidence>
<dbReference type="InterPro" id="IPR000719">
    <property type="entry name" value="Prot_kinase_dom"/>
</dbReference>
<name>A0A4R2I2Q6_9GAMM</name>
<comment type="caution">
    <text evidence="10">The sequence shown here is derived from an EMBL/GenBank/DDBJ whole genome shotgun (WGS) entry which is preliminary data.</text>
</comment>
<dbReference type="SMART" id="SM00028">
    <property type="entry name" value="TPR"/>
    <property type="match status" value="6"/>
</dbReference>
<dbReference type="InterPro" id="IPR019734">
    <property type="entry name" value="TPR_rpt"/>
</dbReference>
<dbReference type="Gene3D" id="3.30.200.20">
    <property type="entry name" value="Phosphorylase Kinase, domain 1"/>
    <property type="match status" value="1"/>
</dbReference>
<dbReference type="RefSeq" id="WP_131999821.1">
    <property type="nucleotide sequence ID" value="NZ_SLWQ01000010.1"/>
</dbReference>
<evidence type="ECO:0000256" key="1">
    <source>
        <dbReference type="ARBA" id="ARBA00012513"/>
    </source>
</evidence>
<dbReference type="PROSITE" id="PS50011">
    <property type="entry name" value="PROTEIN_KINASE_DOM"/>
    <property type="match status" value="1"/>
</dbReference>
<evidence type="ECO:0000256" key="6">
    <source>
        <dbReference type="ARBA" id="ARBA00022840"/>
    </source>
</evidence>
<dbReference type="Proteomes" id="UP000294862">
    <property type="component" value="Unassembled WGS sequence"/>
</dbReference>
<keyword evidence="8" id="KW-0175">Coiled coil</keyword>
<feature type="domain" description="Protein kinase" evidence="9">
    <location>
        <begin position="36"/>
        <end position="302"/>
    </location>
</feature>
<keyword evidence="2 10" id="KW-0723">Serine/threonine-protein kinase</keyword>
<dbReference type="PANTHER" id="PTHR43289">
    <property type="entry name" value="MITOGEN-ACTIVATED PROTEIN KINASE KINASE KINASE 20-RELATED"/>
    <property type="match status" value="1"/>
</dbReference>
<dbReference type="AlphaFoldDB" id="A0A4R2I2Q6"/>
<evidence type="ECO:0000256" key="5">
    <source>
        <dbReference type="ARBA" id="ARBA00022777"/>
    </source>
</evidence>
<evidence type="ECO:0000259" key="9">
    <source>
        <dbReference type="PROSITE" id="PS50011"/>
    </source>
</evidence>
<accession>A0A4R2I2Q6</accession>
<dbReference type="GO" id="GO:0004674">
    <property type="term" value="F:protein serine/threonine kinase activity"/>
    <property type="evidence" value="ECO:0007669"/>
    <property type="project" value="UniProtKB-KW"/>
</dbReference>
<evidence type="ECO:0000256" key="4">
    <source>
        <dbReference type="ARBA" id="ARBA00022741"/>
    </source>
</evidence>
<dbReference type="OrthoDB" id="9801841at2"/>
<dbReference type="EMBL" id="SLWQ01000010">
    <property type="protein sequence ID" value="TCO37278.1"/>
    <property type="molecule type" value="Genomic_DNA"/>
</dbReference>
<proteinExistence type="predicted"/>
<evidence type="ECO:0000256" key="7">
    <source>
        <dbReference type="PROSITE-ProRule" id="PRU10141"/>
    </source>
</evidence>
<reference evidence="10 11" key="1">
    <citation type="journal article" date="2015" name="Stand. Genomic Sci.">
        <title>Genomic Encyclopedia of Bacterial and Archaeal Type Strains, Phase III: the genomes of soil and plant-associated and newly described type strains.</title>
        <authorList>
            <person name="Whitman W.B."/>
            <person name="Woyke T."/>
            <person name="Klenk H.P."/>
            <person name="Zhou Y."/>
            <person name="Lilburn T.G."/>
            <person name="Beck B.J."/>
            <person name="De Vos P."/>
            <person name="Vandamme P."/>
            <person name="Eisen J.A."/>
            <person name="Garrity G."/>
            <person name="Hugenholtz P."/>
            <person name="Kyrpides N.C."/>
        </authorList>
    </citation>
    <scope>NUCLEOTIDE SEQUENCE [LARGE SCALE GENOMIC DNA]</scope>
    <source>
        <strain evidence="10 11">A3</strain>
    </source>
</reference>
<keyword evidence="4 7" id="KW-0547">Nucleotide-binding</keyword>
<evidence type="ECO:0000313" key="10">
    <source>
        <dbReference type="EMBL" id="TCO37278.1"/>
    </source>
</evidence>
<dbReference type="EC" id="2.7.11.1" evidence="1"/>
<dbReference type="PROSITE" id="PS00107">
    <property type="entry name" value="PROTEIN_KINASE_ATP"/>
    <property type="match status" value="1"/>
</dbReference>
<dbReference type="InterPro" id="IPR011990">
    <property type="entry name" value="TPR-like_helical_dom_sf"/>
</dbReference>
<gene>
    <name evidence="10" type="ORF">EV148_11089</name>
</gene>
<dbReference type="SMART" id="SM00220">
    <property type="entry name" value="S_TKc"/>
    <property type="match status" value="1"/>
</dbReference>
<dbReference type="Pfam" id="PF13424">
    <property type="entry name" value="TPR_12"/>
    <property type="match status" value="1"/>
</dbReference>
<feature type="coiled-coil region" evidence="8">
    <location>
        <begin position="714"/>
        <end position="741"/>
    </location>
</feature>
<keyword evidence="5 10" id="KW-0418">Kinase</keyword>
<dbReference type="PROSITE" id="PS00108">
    <property type="entry name" value="PROTEIN_KINASE_ST"/>
    <property type="match status" value="1"/>
</dbReference>
<protein>
    <recommendedName>
        <fullName evidence="1">non-specific serine/threonine protein kinase</fullName>
        <ecNumber evidence="1">2.7.11.1</ecNumber>
    </recommendedName>
</protein>
<dbReference type="InterPro" id="IPR017441">
    <property type="entry name" value="Protein_kinase_ATP_BS"/>
</dbReference>
<keyword evidence="6 7" id="KW-0067">ATP-binding</keyword>
<dbReference type="PANTHER" id="PTHR43289:SF6">
    <property type="entry name" value="SERINE_THREONINE-PROTEIN KINASE NEKL-3"/>
    <property type="match status" value="1"/>
</dbReference>
<evidence type="ECO:0000256" key="3">
    <source>
        <dbReference type="ARBA" id="ARBA00022679"/>
    </source>
</evidence>
<dbReference type="Pfam" id="PF00069">
    <property type="entry name" value="Pkinase"/>
    <property type="match status" value="1"/>
</dbReference>
<dbReference type="InterPro" id="IPR011009">
    <property type="entry name" value="Kinase-like_dom_sf"/>
</dbReference>
<organism evidence="10 11">
    <name type="scientific">Dokdonella fugitiva</name>
    <dbReference type="NCBI Taxonomy" id="328517"/>
    <lineage>
        <taxon>Bacteria</taxon>
        <taxon>Pseudomonadati</taxon>
        <taxon>Pseudomonadota</taxon>
        <taxon>Gammaproteobacteria</taxon>
        <taxon>Lysobacterales</taxon>
        <taxon>Rhodanobacteraceae</taxon>
        <taxon>Dokdonella</taxon>
    </lineage>
</organism>
<dbReference type="SUPFAM" id="SSF48452">
    <property type="entry name" value="TPR-like"/>
    <property type="match status" value="2"/>
</dbReference>
<keyword evidence="11" id="KW-1185">Reference proteome</keyword>
<sequence length="1122" mass="119884">MNAGLNEPSPSDDAATLTGFFAASELRAGDVLGGRFRIEAMIGIGGMGVVYRARDLSLDIDVALKLLRPDLARRPEAFRTFRQELLLARQVSSPHVVRIHDIAEHDGRWFISMDFIAGESLEHRLDRVRRLAPEQAIAIVRGLLEGLGAAHLRGVVHRDLKPANVLLGDGDHAYITDFGVARILGATGMTQTGMIVGTPEYLSPEQARGGPIDARSDLYAVGLIFYEMLAGELPFSGGTPAEAVVQRLLRPPPSLARARPELPGWMHAFSERLLKVNPAHRFASARDAVRALDARRVPRPPLDRRVLWAGAFAALACTALATWLWRHPWPAPAPAAVVAPAVPRIGVLPIFAPTGDAELAAIARGLDEHLATWLRNDPGAASIPRRRVLDALARVAPDQPRDVLLRRLADVAGAAKATRLVHGTLARDAQALHLQLWSSEPSSPQAGPVVDVRGTNAAELFAAYREATATWLAASGRRAGTTPSLAPASLAAFGGALAALDRHEPAPAAATLAGLAAQDPASALVARALLDAQSAAQQELPADNTRAAILQRFAHEDGALGRELRARALDDPAQARSLLDDSVRAFPHDPFLSLLAAETLAADGDGAGAIAQLRRYVKEDDQDARAWFLLGRTSIQQGEAQPAVDEYLVRALVLDTRARDAAAEAEVRNALGIGYERLGQLDAAAEQYTRAAATRERLGDTLGLSKTLRNLAIVEAERGERDAAERTLDRVKAMLEQLGDRASLADLANDRGVIAEERGDDAAALVAYREALALRQQLDLPDQVAESLNNVGFSSFRLGQFDNALVYWQQAESLYRKLDDNNGLLRVEQSIGLLDIARGHFAAARERLQKTLRDAEDRQLGEEASAAHLDLGELSLAEGRWAEGLDHAVRAERIAARRADRRMLVEATLLQARLSSALGDEAATDAALARVPAGHANADQRATLLLVGARQLQARGDFAAAAARLDDAAAAAAEAHSGKVAVEVRLQRARLAFAMPGKPTRAASALAALSGDATQLAEVPTRLAWLELEIGAALQAGDRGTAARRYREALPLLKDAGRAADAYFVHALGARAFPPDAAEAIAATAAAAAARKDLLADAPEGARANLDQRIERRLREEGGDAH</sequence>
<dbReference type="GO" id="GO:0005524">
    <property type="term" value="F:ATP binding"/>
    <property type="evidence" value="ECO:0007669"/>
    <property type="project" value="UniProtKB-UniRule"/>
</dbReference>
<dbReference type="FunFam" id="1.10.510.10:FF:000021">
    <property type="entry name" value="Serine/threonine protein kinase"/>
    <property type="match status" value="1"/>
</dbReference>
<keyword evidence="3" id="KW-0808">Transferase</keyword>
<dbReference type="CDD" id="cd14014">
    <property type="entry name" value="STKc_PknB_like"/>
    <property type="match status" value="1"/>
</dbReference>